<feature type="transmembrane region" description="Helical" evidence="1">
    <location>
        <begin position="175"/>
        <end position="194"/>
    </location>
</feature>
<organism evidence="2 3">
    <name type="scientific">Yasminevirus sp. GU-2018</name>
    <dbReference type="NCBI Taxonomy" id="2420051"/>
    <lineage>
        <taxon>Viruses</taxon>
        <taxon>Varidnaviria</taxon>
        <taxon>Bamfordvirae</taxon>
        <taxon>Nucleocytoviricota</taxon>
        <taxon>Megaviricetes</taxon>
        <taxon>Imitervirales</taxon>
        <taxon>Mimiviridae</taxon>
        <taxon>Klosneuvirinae</taxon>
        <taxon>Yasminevirus</taxon>
        <taxon>Yasminevirus saudimassiliense</taxon>
    </lineage>
</organism>
<proteinExistence type="predicted"/>
<protein>
    <submittedName>
        <fullName evidence="2">Uncharacterized protein</fullName>
    </submittedName>
</protein>
<sequence>MKQIQCIYIVIFSGILCGIALVVVGSTLPMGTSYLKQVNGTILDYDCGRAQKYKISCTLTLNFTLHNCLEEGTKIVPSVLSSPSESAELLPEPAEFIPTLTNTANNSTDNSINSSTTNSITSDNATDKCSVVASLFTSTSTVPRIGEAIQFYYDFRDPTFVTEQDNNDSAKSSTTAIGIIVLIVSVGSFIYTLANPRKCVDMIC</sequence>
<accession>A0A5K0U7W3</accession>
<dbReference type="EMBL" id="UPSH01000001">
    <property type="protein sequence ID" value="VBB18098.1"/>
    <property type="molecule type" value="Genomic_DNA"/>
</dbReference>
<evidence type="ECO:0000313" key="3">
    <source>
        <dbReference type="Proteomes" id="UP000594342"/>
    </source>
</evidence>
<keyword evidence="1" id="KW-0812">Transmembrane</keyword>
<keyword evidence="3" id="KW-1185">Reference proteome</keyword>
<gene>
    <name evidence="2" type="ORF">YASMINEVIRUS_561</name>
</gene>
<keyword evidence="1" id="KW-0472">Membrane</keyword>
<reference evidence="2 3" key="1">
    <citation type="submission" date="2018-10" db="EMBL/GenBank/DDBJ databases">
        <authorList>
            <consortium name="IHU Genomes"/>
        </authorList>
    </citation>
    <scope>NUCLEOTIDE SEQUENCE [LARGE SCALE GENOMIC DNA]</scope>
    <source>
        <strain evidence="2 3">A1</strain>
    </source>
</reference>
<dbReference type="Proteomes" id="UP000594342">
    <property type="component" value="Unassembled WGS sequence"/>
</dbReference>
<evidence type="ECO:0000313" key="2">
    <source>
        <dbReference type="EMBL" id="VBB18098.1"/>
    </source>
</evidence>
<comment type="caution">
    <text evidence="2">The sequence shown here is derived from an EMBL/GenBank/DDBJ whole genome shotgun (WGS) entry which is preliminary data.</text>
</comment>
<feature type="transmembrane region" description="Helical" evidence="1">
    <location>
        <begin position="7"/>
        <end position="28"/>
    </location>
</feature>
<evidence type="ECO:0000256" key="1">
    <source>
        <dbReference type="SAM" id="Phobius"/>
    </source>
</evidence>
<keyword evidence="1" id="KW-1133">Transmembrane helix</keyword>
<name>A0A5K0U7W3_9VIRU</name>